<protein>
    <submittedName>
        <fullName evidence="3">Uncharacterized protein</fullName>
    </submittedName>
</protein>
<organism evidence="3">
    <name type="scientific">Aegilops tauschii</name>
    <name type="common">Tausch's goatgrass</name>
    <name type="synonym">Aegilops squarrosa</name>
    <dbReference type="NCBI Taxonomy" id="37682"/>
    <lineage>
        <taxon>Eukaryota</taxon>
        <taxon>Viridiplantae</taxon>
        <taxon>Streptophyta</taxon>
        <taxon>Embryophyta</taxon>
        <taxon>Tracheophyta</taxon>
        <taxon>Spermatophyta</taxon>
        <taxon>Magnoliopsida</taxon>
        <taxon>Liliopsida</taxon>
        <taxon>Poales</taxon>
        <taxon>Poaceae</taxon>
        <taxon>BOP clade</taxon>
        <taxon>Pooideae</taxon>
        <taxon>Triticodae</taxon>
        <taxon>Triticeae</taxon>
        <taxon>Triticinae</taxon>
        <taxon>Aegilops</taxon>
    </lineage>
</organism>
<dbReference type="Pfam" id="PF24758">
    <property type="entry name" value="LRR_At5g56370"/>
    <property type="match status" value="1"/>
</dbReference>
<sequence length="324" mass="36241">MDATDRRVLARWFQILATKGVDELVFVNRPWPLPGLPLPSSLFSCASLSRLCLGAWVFPNTTALPRGAGFPNLRELVLGCVVMKDKDLEFLLAVSPVLEMLAFHGSLASLQARIANQSLRCAQFCLSILEEVAMVNAPSLERLFLWRNWSERGRIGAMSTTVKIGHAPKLRVLGYLEPGVHILQIGSTIIKAISYWTEYTSFLEENTSNRSLKFWQETSPIECVQSHLKTLSFCELQGNDDEFDFIMFIVENALKLERLIIQIKQDLTYTERQVVVAKLGDLSCANWANTSCKVRFEVSTNPIGSSWSIEAGSDLSSDDPFSCL</sequence>
<accession>N1QP90</accession>
<dbReference type="InterPro" id="IPR055302">
    <property type="entry name" value="F-box_dom-containing"/>
</dbReference>
<dbReference type="InterPro" id="IPR006566">
    <property type="entry name" value="FBD"/>
</dbReference>
<dbReference type="PANTHER" id="PTHR32141">
    <property type="match status" value="1"/>
</dbReference>
<dbReference type="InterPro" id="IPR032675">
    <property type="entry name" value="LRR_dom_sf"/>
</dbReference>
<dbReference type="InterPro" id="IPR055411">
    <property type="entry name" value="LRR_FXL15/At3g58940/PEG3-like"/>
</dbReference>
<reference evidence="3" key="1">
    <citation type="submission" date="2015-06" db="UniProtKB">
        <authorList>
            <consortium name="EnsemblPlants"/>
        </authorList>
    </citation>
    <scope>IDENTIFICATION</scope>
</reference>
<dbReference type="Pfam" id="PF08387">
    <property type="entry name" value="FBD"/>
    <property type="match status" value="1"/>
</dbReference>
<evidence type="ECO:0000313" key="3">
    <source>
        <dbReference type="EnsemblPlants" id="EMT00624"/>
    </source>
</evidence>
<evidence type="ECO:0000259" key="1">
    <source>
        <dbReference type="Pfam" id="PF08387"/>
    </source>
</evidence>
<proteinExistence type="predicted"/>
<feature type="domain" description="FBD" evidence="1">
    <location>
        <begin position="216"/>
        <end position="261"/>
    </location>
</feature>
<evidence type="ECO:0000259" key="2">
    <source>
        <dbReference type="Pfam" id="PF24758"/>
    </source>
</evidence>
<dbReference type="EnsemblPlants" id="EMT00624">
    <property type="protein sequence ID" value="EMT00624"/>
    <property type="gene ID" value="F775_19285"/>
</dbReference>
<dbReference type="ExpressionAtlas" id="N1QP90">
    <property type="expression patterns" value="baseline"/>
</dbReference>
<dbReference type="SUPFAM" id="SSF52047">
    <property type="entry name" value="RNI-like"/>
    <property type="match status" value="1"/>
</dbReference>
<name>N1QP90_AEGTA</name>
<dbReference type="AlphaFoldDB" id="N1QP90"/>
<dbReference type="Gene3D" id="3.80.10.10">
    <property type="entry name" value="Ribonuclease Inhibitor"/>
    <property type="match status" value="1"/>
</dbReference>
<dbReference type="PANTHER" id="PTHR32141:SF173">
    <property type="entry name" value="F-BOX DOMAIN-CONTAINING PROTEIN"/>
    <property type="match status" value="1"/>
</dbReference>
<feature type="domain" description="F-box/LRR-repeat protein 15/At3g58940/PEG3-like LRR" evidence="2">
    <location>
        <begin position="9"/>
        <end position="192"/>
    </location>
</feature>